<comment type="subcellular location">
    <subcellularLocation>
        <location evidence="1 5">Cell membrane</location>
        <topology evidence="1 5">Multi-pass membrane protein</topology>
    </subcellularLocation>
</comment>
<keyword evidence="8" id="KW-1185">Reference proteome</keyword>
<feature type="transmembrane region" description="Helical" evidence="5">
    <location>
        <begin position="291"/>
        <end position="316"/>
    </location>
</feature>
<dbReference type="InterPro" id="IPR000515">
    <property type="entry name" value="MetI-like"/>
</dbReference>
<feature type="transmembrane region" description="Helical" evidence="5">
    <location>
        <begin position="336"/>
        <end position="358"/>
    </location>
</feature>
<feature type="domain" description="ABC transmembrane type-1" evidence="6">
    <location>
        <begin position="170"/>
        <end position="358"/>
    </location>
</feature>
<keyword evidence="5" id="KW-0813">Transport</keyword>
<organism evidence="7 8">
    <name type="scientific">Thauera sinica</name>
    <dbReference type="NCBI Taxonomy" id="2665146"/>
    <lineage>
        <taxon>Bacteria</taxon>
        <taxon>Pseudomonadati</taxon>
        <taxon>Pseudomonadota</taxon>
        <taxon>Betaproteobacteria</taxon>
        <taxon>Rhodocyclales</taxon>
        <taxon>Zoogloeaceae</taxon>
        <taxon>Thauera</taxon>
    </lineage>
</organism>
<name>A0ABW1AMD1_9RHOO</name>
<dbReference type="InterPro" id="IPR035906">
    <property type="entry name" value="MetI-like_sf"/>
</dbReference>
<evidence type="ECO:0000313" key="8">
    <source>
        <dbReference type="Proteomes" id="UP001595974"/>
    </source>
</evidence>
<dbReference type="InterPro" id="IPR025966">
    <property type="entry name" value="OppC_N"/>
</dbReference>
<accession>A0ABW1AMD1</accession>
<comment type="caution">
    <text evidence="7">The sequence shown here is derived from an EMBL/GenBank/DDBJ whole genome shotgun (WGS) entry which is preliminary data.</text>
</comment>
<evidence type="ECO:0000259" key="6">
    <source>
        <dbReference type="PROSITE" id="PS50928"/>
    </source>
</evidence>
<sequence>MSANVAELSPADLAALAPGARTGAAAGRRGASLSPGRRIWLRFRSHRLGYASLVLFLALYVGSLFGEFIANDRPLVVRYEQQWYFPLFNDYPETTFGGSLPIEADYLDPVVREKFERPGNFAIYPLNRYYYDTLNYYAEEPYFPAPPSAENWLGTDIAGYDIVSRVLYGFRSSVTFAIALTAACTLIGILVGALQGFYAGKVDLFTQRLIEVLVSMPELYLLIIFASIFEHSFLLLFALLTLFGWTLLSDYVRAEFLRNRQQEYVKAARAMGLSNWQIIHRHVLPNSLTPVITFLPFRMSAAIMALASLDFLGLGVTAPAPSLGQLLSQGKANLDAWWITAAAFATLSTTILLLTFMGDALRNSLDNRISDRQLAAGGL</sequence>
<feature type="transmembrane region" description="Helical" evidence="5">
    <location>
        <begin position="48"/>
        <end position="70"/>
    </location>
</feature>
<dbReference type="Proteomes" id="UP001595974">
    <property type="component" value="Unassembled WGS sequence"/>
</dbReference>
<evidence type="ECO:0000313" key="7">
    <source>
        <dbReference type="EMBL" id="MFC5768353.1"/>
    </source>
</evidence>
<proteinExistence type="inferred from homology"/>
<gene>
    <name evidence="7" type="ORF">ACFPTN_03115</name>
</gene>
<dbReference type="EMBL" id="JBHSOG010000008">
    <property type="protein sequence ID" value="MFC5768353.1"/>
    <property type="molecule type" value="Genomic_DNA"/>
</dbReference>
<keyword evidence="3 5" id="KW-1133">Transmembrane helix</keyword>
<evidence type="ECO:0000256" key="2">
    <source>
        <dbReference type="ARBA" id="ARBA00022692"/>
    </source>
</evidence>
<reference evidence="8" key="1">
    <citation type="journal article" date="2019" name="Int. J. Syst. Evol. Microbiol.">
        <title>The Global Catalogue of Microorganisms (GCM) 10K type strain sequencing project: providing services to taxonomists for standard genome sequencing and annotation.</title>
        <authorList>
            <consortium name="The Broad Institute Genomics Platform"/>
            <consortium name="The Broad Institute Genome Sequencing Center for Infectious Disease"/>
            <person name="Wu L."/>
            <person name="Ma J."/>
        </authorList>
    </citation>
    <scope>NUCLEOTIDE SEQUENCE [LARGE SCALE GENOMIC DNA]</scope>
    <source>
        <strain evidence="8">SHR3</strain>
    </source>
</reference>
<dbReference type="PROSITE" id="PS50928">
    <property type="entry name" value="ABC_TM1"/>
    <property type="match status" value="1"/>
</dbReference>
<keyword evidence="4 5" id="KW-0472">Membrane</keyword>
<dbReference type="Gene3D" id="1.10.3720.10">
    <property type="entry name" value="MetI-like"/>
    <property type="match status" value="1"/>
</dbReference>
<dbReference type="CDD" id="cd06261">
    <property type="entry name" value="TM_PBP2"/>
    <property type="match status" value="1"/>
</dbReference>
<protein>
    <submittedName>
        <fullName evidence="7">ABC transporter permease</fullName>
    </submittedName>
</protein>
<dbReference type="Pfam" id="PF12911">
    <property type="entry name" value="OppC_N"/>
    <property type="match status" value="1"/>
</dbReference>
<dbReference type="SUPFAM" id="SSF161098">
    <property type="entry name" value="MetI-like"/>
    <property type="match status" value="1"/>
</dbReference>
<keyword evidence="2 5" id="KW-0812">Transmembrane</keyword>
<comment type="similarity">
    <text evidence="5">Belongs to the binding-protein-dependent transport system permease family.</text>
</comment>
<feature type="transmembrane region" description="Helical" evidence="5">
    <location>
        <begin position="219"/>
        <end position="248"/>
    </location>
</feature>
<evidence type="ECO:0000256" key="1">
    <source>
        <dbReference type="ARBA" id="ARBA00004651"/>
    </source>
</evidence>
<evidence type="ECO:0000256" key="5">
    <source>
        <dbReference type="RuleBase" id="RU363032"/>
    </source>
</evidence>
<dbReference type="PANTHER" id="PTHR30325:SF0">
    <property type="entry name" value="INNER MEMBRANE ABC TRANSPORTER PERMEASE PROTEIN YEJE"/>
    <property type="match status" value="1"/>
</dbReference>
<feature type="transmembrane region" description="Helical" evidence="5">
    <location>
        <begin position="174"/>
        <end position="199"/>
    </location>
</feature>
<dbReference type="Pfam" id="PF00528">
    <property type="entry name" value="BPD_transp_1"/>
    <property type="match status" value="1"/>
</dbReference>
<evidence type="ECO:0000256" key="4">
    <source>
        <dbReference type="ARBA" id="ARBA00023136"/>
    </source>
</evidence>
<dbReference type="PANTHER" id="PTHR30325">
    <property type="entry name" value="MEMBRANE COMPONENT OF ABC TRANSPORTER"/>
    <property type="match status" value="1"/>
</dbReference>
<evidence type="ECO:0000256" key="3">
    <source>
        <dbReference type="ARBA" id="ARBA00022989"/>
    </source>
</evidence>
<dbReference type="RefSeq" id="WP_096445583.1">
    <property type="nucleotide sequence ID" value="NZ_JBHSOG010000008.1"/>
</dbReference>